<name>A0A5B9E656_9GAMM</name>
<dbReference type="EMBL" id="CP042807">
    <property type="protein sequence ID" value="QEE26140.1"/>
    <property type="molecule type" value="Genomic_DNA"/>
</dbReference>
<organism evidence="1 2">
    <name type="scientific">Rhodanobacter glycinis</name>
    <dbReference type="NCBI Taxonomy" id="582702"/>
    <lineage>
        <taxon>Bacteria</taxon>
        <taxon>Pseudomonadati</taxon>
        <taxon>Pseudomonadota</taxon>
        <taxon>Gammaproteobacteria</taxon>
        <taxon>Lysobacterales</taxon>
        <taxon>Rhodanobacteraceae</taxon>
        <taxon>Rhodanobacter</taxon>
    </lineage>
</organism>
<evidence type="ECO:0000313" key="2">
    <source>
        <dbReference type="Proteomes" id="UP000321807"/>
    </source>
</evidence>
<reference evidence="1 2" key="1">
    <citation type="submission" date="2019-08" db="EMBL/GenBank/DDBJ databases">
        <title>Complete genome sequence of Rhodanobacter glycinis strain T01E-68 isolated from tomato root.</title>
        <authorList>
            <person name="Weon H.-Y."/>
            <person name="Lee S.A."/>
        </authorList>
    </citation>
    <scope>NUCLEOTIDE SEQUENCE [LARGE SCALE GENOMIC DNA]</scope>
    <source>
        <strain evidence="1 2">T01E-68</strain>
    </source>
</reference>
<gene>
    <name evidence="1" type="ORF">CS053_17715</name>
</gene>
<dbReference type="Proteomes" id="UP000321807">
    <property type="component" value="Chromosome"/>
</dbReference>
<proteinExistence type="predicted"/>
<dbReference type="RefSeq" id="WP_147628395.1">
    <property type="nucleotide sequence ID" value="NZ_CP042807.1"/>
</dbReference>
<dbReference type="KEGG" id="rgl:CS053_17715"/>
<evidence type="ECO:0008006" key="3">
    <source>
        <dbReference type="Google" id="ProtNLM"/>
    </source>
</evidence>
<evidence type="ECO:0000313" key="1">
    <source>
        <dbReference type="EMBL" id="QEE26140.1"/>
    </source>
</evidence>
<protein>
    <recommendedName>
        <fullName evidence="3">Tetratricopeptide repeat protein</fullName>
    </recommendedName>
</protein>
<sequence>MTTNWLKKLLGQAKAQRPEVARLEANASESPHPATPPSLVACMLDVRLEQVSSLKQLRMHAQAYRVMNMMRGITLESMQADPEDPMAWVNIGRVQIEDEKFDSAKEAIAHARSLAKRSGNAQMEGITDVLRFQLLRRQPKARQESFDLSRPLTEDQYQEYMSTTLGEMFYVCQSCGHLNLMLGEHCSNCRFAPQSLNECQVSLALSAMHCKTTTLVEIAQQIQRGRKPHEFIDNLDAIIKRFPTDQGILEKIKKNAEDDYLNFMAYDRCPACSKRVWPSSVDVCPHCHTKLDRPMLLKLALCVDRILQQLIWNLRRSDIAAYAQFVILLVNLKYLLVRKQQAPSDAQRQAAVDLLLKISPLYAQNGGGVVWVKSPTKVVSEVLDSAVHKDIGPTMDFIRDELLHFLRLVSDAVSLF</sequence>
<accession>A0A5B9E656</accession>
<dbReference type="AlphaFoldDB" id="A0A5B9E656"/>